<protein>
    <recommendedName>
        <fullName evidence="4">Rhodopsin</fullName>
    </recommendedName>
</protein>
<evidence type="ECO:0008006" key="4">
    <source>
        <dbReference type="Google" id="ProtNLM"/>
    </source>
</evidence>
<dbReference type="EMBL" id="CP111025">
    <property type="protein sequence ID" value="WAR25631.1"/>
    <property type="molecule type" value="Genomic_DNA"/>
</dbReference>
<dbReference type="Proteomes" id="UP001164746">
    <property type="component" value="Chromosome 14"/>
</dbReference>
<organism evidence="2 3">
    <name type="scientific">Mya arenaria</name>
    <name type="common">Soft-shell clam</name>
    <dbReference type="NCBI Taxonomy" id="6604"/>
    <lineage>
        <taxon>Eukaryota</taxon>
        <taxon>Metazoa</taxon>
        <taxon>Spiralia</taxon>
        <taxon>Lophotrochozoa</taxon>
        <taxon>Mollusca</taxon>
        <taxon>Bivalvia</taxon>
        <taxon>Autobranchia</taxon>
        <taxon>Heteroconchia</taxon>
        <taxon>Euheterodonta</taxon>
        <taxon>Imparidentia</taxon>
        <taxon>Neoheterodontei</taxon>
        <taxon>Myida</taxon>
        <taxon>Myoidea</taxon>
        <taxon>Myidae</taxon>
        <taxon>Mya</taxon>
    </lineage>
</organism>
<feature type="region of interest" description="Disordered" evidence="1">
    <location>
        <begin position="1"/>
        <end position="82"/>
    </location>
</feature>
<feature type="compositionally biased region" description="Low complexity" evidence="1">
    <location>
        <begin position="26"/>
        <end position="62"/>
    </location>
</feature>
<evidence type="ECO:0000313" key="3">
    <source>
        <dbReference type="Proteomes" id="UP001164746"/>
    </source>
</evidence>
<keyword evidence="3" id="KW-1185">Reference proteome</keyword>
<feature type="compositionally biased region" description="Polar residues" evidence="1">
    <location>
        <begin position="1"/>
        <end position="13"/>
    </location>
</feature>
<accession>A0ABY7G2V5</accession>
<evidence type="ECO:0000256" key="1">
    <source>
        <dbReference type="SAM" id="MobiDB-lite"/>
    </source>
</evidence>
<proteinExistence type="predicted"/>
<gene>
    <name evidence="2" type="ORF">MAR_011335</name>
</gene>
<sequence length="82" mass="8993">MQAGQQQPYPTNMQTGYQVPPPGGYPPAQYGNQPMPGYPPQQQFAPQQQYPGGYPPAQQGYAENQQTKPFIDPSAPPPPYTN</sequence>
<reference evidence="2" key="1">
    <citation type="submission" date="2022-11" db="EMBL/GenBank/DDBJ databases">
        <title>Centuries of genome instability and evolution in soft-shell clam transmissible cancer (bioRxiv).</title>
        <authorList>
            <person name="Hart S.F.M."/>
            <person name="Yonemitsu M.A."/>
            <person name="Giersch R.M."/>
            <person name="Beal B.F."/>
            <person name="Arriagada G."/>
            <person name="Davis B.W."/>
            <person name="Ostrander E.A."/>
            <person name="Goff S.P."/>
            <person name="Metzger M.J."/>
        </authorList>
    </citation>
    <scope>NUCLEOTIDE SEQUENCE</scope>
    <source>
        <strain evidence="2">MELC-2E11</strain>
        <tissue evidence="2">Siphon/mantle</tissue>
    </source>
</reference>
<name>A0ABY7G2V5_MYAAR</name>
<evidence type="ECO:0000313" key="2">
    <source>
        <dbReference type="EMBL" id="WAR25631.1"/>
    </source>
</evidence>